<comment type="similarity">
    <text evidence="1">Belongs to the FHY3/FAR1 family.</text>
</comment>
<proteinExistence type="inferred from homology"/>
<comment type="function">
    <text evidence="1">Putative transcription activator involved in regulating light control of development.</text>
</comment>
<protein>
    <recommendedName>
        <fullName evidence="1">Protein FAR1-RELATED SEQUENCE</fullName>
    </recommendedName>
</protein>
<comment type="caution">
    <text evidence="2">The sequence shown here is derived from an EMBL/GenBank/DDBJ whole genome shotgun (WGS) entry which is preliminary data.</text>
</comment>
<dbReference type="PANTHER" id="PTHR31669:SF292">
    <property type="entry name" value="OS02G0262500 PROTEIN"/>
    <property type="match status" value="1"/>
</dbReference>
<name>A0A445E052_ARAHY</name>
<keyword evidence="1" id="KW-0479">Metal-binding</keyword>
<sequence>MEVNEFEEEWAEAIEEFGLHDSSWARHMHEKRKLWANAYLRDKFCVEFQTTSRCEGINAVSSHTVLELVQNLELVIREYQNKEMLLQFNSIYTNPVMTTCLRSIESVAARVYTRDLFADVRKEIEGARAINLVMKKWCLNIGLLSRGIGET</sequence>
<dbReference type="GO" id="GO:0006355">
    <property type="term" value="P:regulation of DNA-templated transcription"/>
    <property type="evidence" value="ECO:0007669"/>
    <property type="project" value="UniProtKB-UniRule"/>
</dbReference>
<organism evidence="2 3">
    <name type="scientific">Arachis hypogaea</name>
    <name type="common">Peanut</name>
    <dbReference type="NCBI Taxonomy" id="3818"/>
    <lineage>
        <taxon>Eukaryota</taxon>
        <taxon>Viridiplantae</taxon>
        <taxon>Streptophyta</taxon>
        <taxon>Embryophyta</taxon>
        <taxon>Tracheophyta</taxon>
        <taxon>Spermatophyta</taxon>
        <taxon>Magnoliopsida</taxon>
        <taxon>eudicotyledons</taxon>
        <taxon>Gunneridae</taxon>
        <taxon>Pentapetalae</taxon>
        <taxon>rosids</taxon>
        <taxon>fabids</taxon>
        <taxon>Fabales</taxon>
        <taxon>Fabaceae</taxon>
        <taxon>Papilionoideae</taxon>
        <taxon>50 kb inversion clade</taxon>
        <taxon>dalbergioids sensu lato</taxon>
        <taxon>Dalbergieae</taxon>
        <taxon>Pterocarpus clade</taxon>
        <taxon>Arachis</taxon>
    </lineage>
</organism>
<evidence type="ECO:0000256" key="1">
    <source>
        <dbReference type="RuleBase" id="RU367018"/>
    </source>
</evidence>
<reference evidence="2 3" key="1">
    <citation type="submission" date="2019-01" db="EMBL/GenBank/DDBJ databases">
        <title>Sequencing of cultivated peanut Arachis hypogaea provides insights into genome evolution and oil improvement.</title>
        <authorList>
            <person name="Chen X."/>
        </authorList>
    </citation>
    <scope>NUCLEOTIDE SEQUENCE [LARGE SCALE GENOMIC DNA]</scope>
    <source>
        <strain evidence="3">cv. Fuhuasheng</strain>
        <tissue evidence="2">Leaves</tissue>
    </source>
</reference>
<accession>A0A445E052</accession>
<gene>
    <name evidence="2" type="ORF">Ahy_A03g015336</name>
</gene>
<dbReference type="EMBL" id="SDMP01000003">
    <property type="protein sequence ID" value="RYR68852.1"/>
    <property type="molecule type" value="Genomic_DNA"/>
</dbReference>
<dbReference type="PANTHER" id="PTHR31669">
    <property type="entry name" value="PROTEIN FAR1-RELATED SEQUENCE 10-RELATED"/>
    <property type="match status" value="1"/>
</dbReference>
<dbReference type="GO" id="GO:0008270">
    <property type="term" value="F:zinc ion binding"/>
    <property type="evidence" value="ECO:0007669"/>
    <property type="project" value="UniProtKB-UniRule"/>
</dbReference>
<dbReference type="Proteomes" id="UP000289738">
    <property type="component" value="Chromosome A03"/>
</dbReference>
<keyword evidence="1" id="KW-0863">Zinc-finger</keyword>
<dbReference type="AlphaFoldDB" id="A0A445E052"/>
<keyword evidence="1" id="KW-0539">Nucleus</keyword>
<keyword evidence="1" id="KW-0862">Zinc</keyword>
<evidence type="ECO:0000313" key="2">
    <source>
        <dbReference type="EMBL" id="RYR68852.1"/>
    </source>
</evidence>
<evidence type="ECO:0000313" key="3">
    <source>
        <dbReference type="Proteomes" id="UP000289738"/>
    </source>
</evidence>
<dbReference type="GO" id="GO:0005634">
    <property type="term" value="C:nucleus"/>
    <property type="evidence" value="ECO:0007669"/>
    <property type="project" value="UniProtKB-SubCell"/>
</dbReference>
<keyword evidence="3" id="KW-1185">Reference proteome</keyword>
<dbReference type="InterPro" id="IPR031052">
    <property type="entry name" value="FHY3/FAR1"/>
</dbReference>
<comment type="subcellular location">
    <subcellularLocation>
        <location evidence="1">Nucleus</location>
    </subcellularLocation>
</comment>